<protein>
    <submittedName>
        <fullName evidence="8">LD-carboxypeptidase</fullName>
    </submittedName>
</protein>
<dbReference type="PANTHER" id="PTHR30237">
    <property type="entry name" value="MURAMOYLTETRAPEPTIDE CARBOXYPEPTIDASE"/>
    <property type="match status" value="1"/>
</dbReference>
<dbReference type="Gene3D" id="3.40.50.10740">
    <property type="entry name" value="Class I glutamine amidotransferase-like"/>
    <property type="match status" value="1"/>
</dbReference>
<keyword evidence="3" id="KW-0645">Protease</keyword>
<dbReference type="InterPro" id="IPR027461">
    <property type="entry name" value="Carboxypeptidase_A_C_sf"/>
</dbReference>
<dbReference type="Gene3D" id="3.50.30.60">
    <property type="entry name" value="LD-carboxypeptidase A C-terminal domain-like"/>
    <property type="match status" value="1"/>
</dbReference>
<keyword evidence="5" id="KW-0720">Serine protease</keyword>
<dbReference type="InterPro" id="IPR029062">
    <property type="entry name" value="Class_I_gatase-like"/>
</dbReference>
<accession>A0ABR6XD29</accession>
<dbReference type="SUPFAM" id="SSF52317">
    <property type="entry name" value="Class I glutamine amidotransferase-like"/>
    <property type="match status" value="1"/>
</dbReference>
<evidence type="ECO:0000256" key="2">
    <source>
        <dbReference type="ARBA" id="ARBA00022645"/>
    </source>
</evidence>
<feature type="domain" description="LD-carboxypeptidase N-terminal" evidence="6">
    <location>
        <begin position="14"/>
        <end position="125"/>
    </location>
</feature>
<dbReference type="InterPro" id="IPR040449">
    <property type="entry name" value="Peptidase_S66_N"/>
</dbReference>
<keyword evidence="2" id="KW-0121">Carboxypeptidase</keyword>
<dbReference type="InterPro" id="IPR040921">
    <property type="entry name" value="Peptidase_S66C"/>
</dbReference>
<dbReference type="CDD" id="cd07025">
    <property type="entry name" value="Peptidase_S66"/>
    <property type="match status" value="1"/>
</dbReference>
<dbReference type="InterPro" id="IPR003507">
    <property type="entry name" value="S66_fam"/>
</dbReference>
<dbReference type="SUPFAM" id="SSF141986">
    <property type="entry name" value="LD-carboxypeptidase A C-terminal domain-like"/>
    <property type="match status" value="1"/>
</dbReference>
<evidence type="ECO:0000256" key="3">
    <source>
        <dbReference type="ARBA" id="ARBA00022670"/>
    </source>
</evidence>
<comment type="similarity">
    <text evidence="1">Belongs to the peptidase S66 family.</text>
</comment>
<keyword evidence="9" id="KW-1185">Reference proteome</keyword>
<organism evidence="8 9">
    <name type="scientific">Undibacterium aquatile</name>
    <dbReference type="NCBI Taxonomy" id="1537398"/>
    <lineage>
        <taxon>Bacteria</taxon>
        <taxon>Pseudomonadati</taxon>
        <taxon>Pseudomonadota</taxon>
        <taxon>Betaproteobacteria</taxon>
        <taxon>Burkholderiales</taxon>
        <taxon>Oxalobacteraceae</taxon>
        <taxon>Undibacterium</taxon>
    </lineage>
</organism>
<dbReference type="Pfam" id="PF02016">
    <property type="entry name" value="Peptidase_S66"/>
    <property type="match status" value="1"/>
</dbReference>
<name>A0ABR6XD29_9BURK</name>
<dbReference type="RefSeq" id="WP_190477852.1">
    <property type="nucleotide sequence ID" value="NZ_JACOFT010000002.1"/>
</dbReference>
<feature type="domain" description="LD-carboxypeptidase C-terminal" evidence="7">
    <location>
        <begin position="174"/>
        <end position="290"/>
    </location>
</feature>
<reference evidence="8 9" key="1">
    <citation type="submission" date="2020-08" db="EMBL/GenBank/DDBJ databases">
        <title>Novel species isolated from subtropical streams in China.</title>
        <authorList>
            <person name="Lu H."/>
        </authorList>
    </citation>
    <scope>NUCLEOTIDE SEQUENCE [LARGE SCALE GENOMIC DNA]</scope>
    <source>
        <strain evidence="8 9">CCTCC AB 2015119</strain>
    </source>
</reference>
<evidence type="ECO:0000259" key="6">
    <source>
        <dbReference type="Pfam" id="PF02016"/>
    </source>
</evidence>
<comment type="caution">
    <text evidence="8">The sequence shown here is derived from an EMBL/GenBank/DDBJ whole genome shotgun (WGS) entry which is preliminary data.</text>
</comment>
<dbReference type="InterPro" id="IPR027478">
    <property type="entry name" value="LdcA_N"/>
</dbReference>
<dbReference type="PIRSF" id="PIRSF028757">
    <property type="entry name" value="LD-carboxypeptidase"/>
    <property type="match status" value="1"/>
</dbReference>
<keyword evidence="4" id="KW-0378">Hydrolase</keyword>
<dbReference type="PANTHER" id="PTHR30237:SF2">
    <property type="entry name" value="MUREIN TETRAPEPTIDE CARBOXYPEPTIDASE"/>
    <property type="match status" value="1"/>
</dbReference>
<evidence type="ECO:0000256" key="5">
    <source>
        <dbReference type="ARBA" id="ARBA00022825"/>
    </source>
</evidence>
<evidence type="ECO:0000313" key="9">
    <source>
        <dbReference type="Proteomes" id="UP000637632"/>
    </source>
</evidence>
<dbReference type="Pfam" id="PF17676">
    <property type="entry name" value="Peptidase_S66C"/>
    <property type="match status" value="1"/>
</dbReference>
<sequence>MQFTLPTLKAPVGIAVVAPSGGPLDDAAVVRGLDTLQRQGFVVQSYYQPEQRFQRFGGSDEQRVAQLHAAASNPDVSIVMALRGSYGFSRLLPHLDLDLLANSGKVFVGYSDFTLMHQAMLARGRLSIAGPMLYGDFTSDKLSEYTLSQFIQCISHQRHQVGFSCAESSAIEVQGRLWGGNLAMLTHIIGTPYWTEIEDGILFLEDIGEHPYRVERMLLQMHFAGILEKQKAIVLGDFSGYQLAAHDRGYDFSEMLNYVRSVVDVPVITGLPFGHIPDRASLVVGSAATLKVADQQAQLMMDYQL</sequence>
<gene>
    <name evidence="8" type="ORF">H8K26_05125</name>
</gene>
<dbReference type="EMBL" id="JACOFT010000002">
    <property type="protein sequence ID" value="MBC3810817.1"/>
    <property type="molecule type" value="Genomic_DNA"/>
</dbReference>
<evidence type="ECO:0000256" key="1">
    <source>
        <dbReference type="ARBA" id="ARBA00010233"/>
    </source>
</evidence>
<proteinExistence type="inferred from homology"/>
<evidence type="ECO:0000259" key="7">
    <source>
        <dbReference type="Pfam" id="PF17676"/>
    </source>
</evidence>
<evidence type="ECO:0000256" key="4">
    <source>
        <dbReference type="ARBA" id="ARBA00022801"/>
    </source>
</evidence>
<evidence type="ECO:0000313" key="8">
    <source>
        <dbReference type="EMBL" id="MBC3810817.1"/>
    </source>
</evidence>
<dbReference type="Proteomes" id="UP000637632">
    <property type="component" value="Unassembled WGS sequence"/>
</dbReference>